<dbReference type="Proteomes" id="UP000886523">
    <property type="component" value="Unassembled WGS sequence"/>
</dbReference>
<evidence type="ECO:0000313" key="2">
    <source>
        <dbReference type="Proteomes" id="UP000886523"/>
    </source>
</evidence>
<keyword evidence="2" id="KW-1185">Reference proteome</keyword>
<reference evidence="1" key="1">
    <citation type="journal article" date="2020" name="Nat. Commun.">
        <title>Large-scale genome sequencing of mycorrhizal fungi provides insights into the early evolution of symbiotic traits.</title>
        <authorList>
            <person name="Miyauchi S."/>
            <person name="Kiss E."/>
            <person name="Kuo A."/>
            <person name="Drula E."/>
            <person name="Kohler A."/>
            <person name="Sanchez-Garcia M."/>
            <person name="Morin E."/>
            <person name="Andreopoulos B."/>
            <person name="Barry K.W."/>
            <person name="Bonito G."/>
            <person name="Buee M."/>
            <person name="Carver A."/>
            <person name="Chen C."/>
            <person name="Cichocki N."/>
            <person name="Clum A."/>
            <person name="Culley D."/>
            <person name="Crous P.W."/>
            <person name="Fauchery L."/>
            <person name="Girlanda M."/>
            <person name="Hayes R.D."/>
            <person name="Keri Z."/>
            <person name="LaButti K."/>
            <person name="Lipzen A."/>
            <person name="Lombard V."/>
            <person name="Magnuson J."/>
            <person name="Maillard F."/>
            <person name="Murat C."/>
            <person name="Nolan M."/>
            <person name="Ohm R.A."/>
            <person name="Pangilinan J."/>
            <person name="Pereira M.F."/>
            <person name="Perotto S."/>
            <person name="Peter M."/>
            <person name="Pfister S."/>
            <person name="Riley R."/>
            <person name="Sitrit Y."/>
            <person name="Stielow J.B."/>
            <person name="Szollosi G."/>
            <person name="Zifcakova L."/>
            <person name="Stursova M."/>
            <person name="Spatafora J.W."/>
            <person name="Tedersoo L."/>
            <person name="Vaario L.M."/>
            <person name="Yamada A."/>
            <person name="Yan M."/>
            <person name="Wang P."/>
            <person name="Xu J."/>
            <person name="Bruns T."/>
            <person name="Baldrian P."/>
            <person name="Vilgalys R."/>
            <person name="Dunand C."/>
            <person name="Henrissat B."/>
            <person name="Grigoriev I.V."/>
            <person name="Hibbett D."/>
            <person name="Nagy L.G."/>
            <person name="Martin F.M."/>
        </authorList>
    </citation>
    <scope>NUCLEOTIDE SEQUENCE</scope>
    <source>
        <strain evidence="1">UP504</strain>
    </source>
</reference>
<protein>
    <submittedName>
        <fullName evidence="1">Uncharacterized protein</fullName>
    </submittedName>
</protein>
<evidence type="ECO:0000313" key="1">
    <source>
        <dbReference type="EMBL" id="KAF9510597.1"/>
    </source>
</evidence>
<accession>A0A9P6ARH2</accession>
<gene>
    <name evidence="1" type="ORF">BS47DRAFT_54010</name>
</gene>
<dbReference type="AlphaFoldDB" id="A0A9P6ARH2"/>
<organism evidence="1 2">
    <name type="scientific">Hydnum rufescens UP504</name>
    <dbReference type="NCBI Taxonomy" id="1448309"/>
    <lineage>
        <taxon>Eukaryota</taxon>
        <taxon>Fungi</taxon>
        <taxon>Dikarya</taxon>
        <taxon>Basidiomycota</taxon>
        <taxon>Agaricomycotina</taxon>
        <taxon>Agaricomycetes</taxon>
        <taxon>Cantharellales</taxon>
        <taxon>Hydnaceae</taxon>
        <taxon>Hydnum</taxon>
    </lineage>
</organism>
<sequence length="73" mass="8347">MDVCCIDRVNERLTDTKPPPPRLIPVYLFHRLEMAGTTCVLRKKPGREGFELEDLFPVSESMLNDSCEHGTIK</sequence>
<proteinExistence type="predicted"/>
<comment type="caution">
    <text evidence="1">The sequence shown here is derived from an EMBL/GenBank/DDBJ whole genome shotgun (WGS) entry which is preliminary data.</text>
</comment>
<name>A0A9P6ARH2_9AGAM</name>
<dbReference type="EMBL" id="MU129013">
    <property type="protein sequence ID" value="KAF9510597.1"/>
    <property type="molecule type" value="Genomic_DNA"/>
</dbReference>